<feature type="compositionally biased region" description="Low complexity" evidence="1">
    <location>
        <begin position="107"/>
        <end position="118"/>
    </location>
</feature>
<organism evidence="2 3">
    <name type="scientific">Natrinema ejinorense</name>
    <dbReference type="NCBI Taxonomy" id="373386"/>
    <lineage>
        <taxon>Archaea</taxon>
        <taxon>Methanobacteriati</taxon>
        <taxon>Methanobacteriota</taxon>
        <taxon>Stenosarchaea group</taxon>
        <taxon>Halobacteria</taxon>
        <taxon>Halobacteriales</taxon>
        <taxon>Natrialbaceae</taxon>
        <taxon>Natrinema</taxon>
    </lineage>
</organism>
<dbReference type="AlphaFoldDB" id="A0A2A5R0U7"/>
<evidence type="ECO:0000313" key="2">
    <source>
        <dbReference type="EMBL" id="PCR92705.1"/>
    </source>
</evidence>
<evidence type="ECO:0000256" key="1">
    <source>
        <dbReference type="SAM" id="MobiDB-lite"/>
    </source>
</evidence>
<protein>
    <submittedName>
        <fullName evidence="2">Uncharacterized protein</fullName>
    </submittedName>
</protein>
<reference evidence="2 3" key="1">
    <citation type="submission" date="2017-09" db="EMBL/GenBank/DDBJ databases">
        <title>Genome sequences of Natrinema ejinorence JCM 13890T.</title>
        <authorList>
            <person name="Roh S.W."/>
            <person name="Kim Y.B."/>
            <person name="Kim J.Y."/>
        </authorList>
    </citation>
    <scope>NUCLEOTIDE SEQUENCE [LARGE SCALE GENOMIC DNA]</scope>
    <source>
        <strain evidence="2 3">JCM 13890</strain>
    </source>
</reference>
<feature type="region of interest" description="Disordered" evidence="1">
    <location>
        <begin position="138"/>
        <end position="158"/>
    </location>
</feature>
<keyword evidence="3" id="KW-1185">Reference proteome</keyword>
<comment type="caution">
    <text evidence="2">The sequence shown here is derived from an EMBL/GenBank/DDBJ whole genome shotgun (WGS) entry which is preliminary data.</text>
</comment>
<name>A0A2A5R0U7_9EURY</name>
<accession>A0A2A5R0U7</accession>
<sequence length="158" mass="16154">MTRNTILTLVLVASLLLVGFAGTAAASGTADTADTADVDDDDDNQLAAAAVVQNQEVAQVNDIDQNANQTAEQEATGFEVTVDDSFNEDNEFPFPLGSAADSGASTDNVNDNNDNGDGISVEIGTTGDQTIEQNISQSAEASNTNSQVGTASAANFGF</sequence>
<proteinExistence type="predicted"/>
<dbReference type="Proteomes" id="UP000219689">
    <property type="component" value="Unassembled WGS sequence"/>
</dbReference>
<feature type="region of interest" description="Disordered" evidence="1">
    <location>
        <begin position="85"/>
        <end position="119"/>
    </location>
</feature>
<dbReference type="EMBL" id="NXNI01000001">
    <property type="protein sequence ID" value="PCR92705.1"/>
    <property type="molecule type" value="Genomic_DNA"/>
</dbReference>
<gene>
    <name evidence="2" type="ORF">CP557_11550</name>
</gene>
<dbReference type="OrthoDB" id="206468at2157"/>
<evidence type="ECO:0000313" key="3">
    <source>
        <dbReference type="Proteomes" id="UP000219689"/>
    </source>
</evidence>